<sequence>MQSDTKRNNNMELSKIIDKKEEDEGIVNVAKMVHEKVINSLGVFDKKEKIYIMYYVYTHLSRDVAALTTSLSE</sequence>
<accession>A0A5J4S103</accession>
<comment type="caution">
    <text evidence="1">The sequence shown here is derived from an EMBL/GenBank/DDBJ whole genome shotgun (WGS) entry which is preliminary data.</text>
</comment>
<name>A0A5J4S103_9ZZZZ</name>
<dbReference type="AlphaFoldDB" id="A0A5J4S103"/>
<protein>
    <submittedName>
        <fullName evidence="1">Uncharacterized protein</fullName>
    </submittedName>
</protein>
<proteinExistence type="predicted"/>
<dbReference type="EMBL" id="SNRY01000511">
    <property type="protein sequence ID" value="KAA6339754.1"/>
    <property type="molecule type" value="Genomic_DNA"/>
</dbReference>
<reference evidence="1" key="1">
    <citation type="submission" date="2019-03" db="EMBL/GenBank/DDBJ databases">
        <title>Single cell metagenomics reveals metabolic interactions within the superorganism composed of flagellate Streblomastix strix and complex community of Bacteroidetes bacteria on its surface.</title>
        <authorList>
            <person name="Treitli S.C."/>
            <person name="Kolisko M."/>
            <person name="Husnik F."/>
            <person name="Keeling P."/>
            <person name="Hampl V."/>
        </authorList>
    </citation>
    <scope>NUCLEOTIDE SEQUENCE</scope>
    <source>
        <strain evidence="1">STM</strain>
    </source>
</reference>
<evidence type="ECO:0000313" key="1">
    <source>
        <dbReference type="EMBL" id="KAA6339754.1"/>
    </source>
</evidence>
<gene>
    <name evidence="1" type="ORF">EZS27_012352</name>
</gene>
<organism evidence="1">
    <name type="scientific">termite gut metagenome</name>
    <dbReference type="NCBI Taxonomy" id="433724"/>
    <lineage>
        <taxon>unclassified sequences</taxon>
        <taxon>metagenomes</taxon>
        <taxon>organismal metagenomes</taxon>
    </lineage>
</organism>